<dbReference type="Proteomes" id="UP000019112">
    <property type="component" value="Unassembled WGS sequence"/>
</dbReference>
<sequence length="350" mass="39430">MKKFEKQVLILCFLGGICACVYWSFGALIPFIVGFVWAYLWRPVIFKAQHYNISAGVSAFCITLLTYCILGTGCIVLIPSIKHLLIFLFQNLSVGKEEILNMVSLVLKKMHIPQQNEYWVKCTLENALSITTEKLREIVFYVFQRGWNVAKFLTIIAMAPFLSFYIMKDWAFFMENLIKLIPMPYRASVLKGSQSIHLTFSAYLRGQALVCMSLCGYYGISLKYSGLRFGWLIGILMGVFAFIPYLSIFLGICVSFLIALLTSIPVSFKILSVIFFVGYGLEALFLTPFLIGKRIGVPPIVVLLAIFALGHSMGFLGILLSTPLTAIVVAVWRLIAEYYVNSQFYQGKSS</sequence>
<evidence type="ECO:0000256" key="2">
    <source>
        <dbReference type="ARBA" id="ARBA00009773"/>
    </source>
</evidence>
<feature type="transmembrane region" description="Helical" evidence="6">
    <location>
        <begin position="302"/>
        <end position="335"/>
    </location>
</feature>
<feature type="transmembrane region" description="Helical" evidence="6">
    <location>
        <begin position="12"/>
        <end position="41"/>
    </location>
</feature>
<comment type="caution">
    <text evidence="7">The sequence shown here is derived from an EMBL/GenBank/DDBJ whole genome shotgun (WGS) entry which is preliminary data.</text>
</comment>
<protein>
    <recommendedName>
        <fullName evidence="9">AI-2E family transporter</fullName>
    </recommendedName>
</protein>
<dbReference type="EMBL" id="AWTR02000059">
    <property type="protein sequence ID" value="ETZ07230.1"/>
    <property type="molecule type" value="Genomic_DNA"/>
</dbReference>
<dbReference type="eggNOG" id="COG0628">
    <property type="taxonomic scope" value="Bacteria"/>
</dbReference>
<feature type="transmembrane region" description="Helical" evidence="6">
    <location>
        <begin position="149"/>
        <end position="167"/>
    </location>
</feature>
<feature type="transmembrane region" description="Helical" evidence="6">
    <location>
        <begin position="232"/>
        <end position="258"/>
    </location>
</feature>
<name>W6TH11_HOLOB</name>
<evidence type="ECO:0000313" key="8">
    <source>
        <dbReference type="Proteomes" id="UP000019112"/>
    </source>
</evidence>
<evidence type="ECO:0000256" key="3">
    <source>
        <dbReference type="ARBA" id="ARBA00022692"/>
    </source>
</evidence>
<dbReference type="RefSeq" id="WP_021827241.1">
    <property type="nucleotide sequence ID" value="NZ_AWTR02000059.1"/>
</dbReference>
<dbReference type="PROSITE" id="PS51257">
    <property type="entry name" value="PROKAR_LIPOPROTEIN"/>
    <property type="match status" value="1"/>
</dbReference>
<keyword evidence="5 6" id="KW-0472">Membrane</keyword>
<evidence type="ECO:0000256" key="5">
    <source>
        <dbReference type="ARBA" id="ARBA00023136"/>
    </source>
</evidence>
<comment type="similarity">
    <text evidence="2">Belongs to the autoinducer-2 exporter (AI-2E) (TC 2.A.86) family.</text>
</comment>
<feature type="transmembrane region" description="Helical" evidence="6">
    <location>
        <begin position="53"/>
        <end position="78"/>
    </location>
</feature>
<comment type="subcellular location">
    <subcellularLocation>
        <location evidence="1">Membrane</location>
        <topology evidence="1">Multi-pass membrane protein</topology>
    </subcellularLocation>
</comment>
<dbReference type="PANTHER" id="PTHR21716:SF64">
    <property type="entry name" value="AI-2 TRANSPORT PROTEIN TQSA"/>
    <property type="match status" value="1"/>
</dbReference>
<evidence type="ECO:0000313" key="7">
    <source>
        <dbReference type="EMBL" id="ETZ07230.1"/>
    </source>
</evidence>
<dbReference type="OrthoDB" id="5792512at2"/>
<dbReference type="AlphaFoldDB" id="W6TH11"/>
<proteinExistence type="inferred from homology"/>
<dbReference type="InterPro" id="IPR002549">
    <property type="entry name" value="AI-2E-like"/>
</dbReference>
<gene>
    <name evidence="7" type="ORF">P618_200628</name>
</gene>
<evidence type="ECO:0008006" key="9">
    <source>
        <dbReference type="Google" id="ProtNLM"/>
    </source>
</evidence>
<feature type="transmembrane region" description="Helical" evidence="6">
    <location>
        <begin position="270"/>
        <end position="290"/>
    </location>
</feature>
<dbReference type="GO" id="GO:0055085">
    <property type="term" value="P:transmembrane transport"/>
    <property type="evidence" value="ECO:0007669"/>
    <property type="project" value="TreeGrafter"/>
</dbReference>
<accession>W6TH11</accession>
<keyword evidence="4 6" id="KW-1133">Transmembrane helix</keyword>
<evidence type="ECO:0000256" key="4">
    <source>
        <dbReference type="ARBA" id="ARBA00022989"/>
    </source>
</evidence>
<keyword evidence="8" id="KW-1185">Reference proteome</keyword>
<dbReference type="Pfam" id="PF01594">
    <property type="entry name" value="AI-2E_transport"/>
    <property type="match status" value="1"/>
</dbReference>
<organism evidence="7 8">
    <name type="scientific">Holospora obtusa F1</name>
    <dbReference type="NCBI Taxonomy" id="1399147"/>
    <lineage>
        <taxon>Bacteria</taxon>
        <taxon>Pseudomonadati</taxon>
        <taxon>Pseudomonadota</taxon>
        <taxon>Alphaproteobacteria</taxon>
        <taxon>Holosporales</taxon>
        <taxon>Holosporaceae</taxon>
        <taxon>Holospora</taxon>
    </lineage>
</organism>
<dbReference type="PANTHER" id="PTHR21716">
    <property type="entry name" value="TRANSMEMBRANE PROTEIN"/>
    <property type="match status" value="1"/>
</dbReference>
<evidence type="ECO:0000256" key="6">
    <source>
        <dbReference type="SAM" id="Phobius"/>
    </source>
</evidence>
<reference evidence="7 8" key="1">
    <citation type="journal article" date="2014" name="FEMS Microbiol. Lett.">
        <title>Draft genome sequences of three Holospora species (Holospora obtusa, Holospora undulata, and Holospora elegans), endonuclear symbiotic bacteria of the ciliate Paramecium caudatum.</title>
        <authorList>
            <person name="Dohra H."/>
            <person name="Tanaka K."/>
            <person name="Suzuki T."/>
            <person name="Fujishima M."/>
            <person name="Suzuki H."/>
        </authorList>
    </citation>
    <scope>NUCLEOTIDE SEQUENCE [LARGE SCALE GENOMIC DNA]</scope>
    <source>
        <strain evidence="7 8">F1</strain>
    </source>
</reference>
<dbReference type="STRING" id="1399147.P618_200628"/>
<dbReference type="GO" id="GO:0016020">
    <property type="term" value="C:membrane"/>
    <property type="evidence" value="ECO:0007669"/>
    <property type="project" value="UniProtKB-SubCell"/>
</dbReference>
<keyword evidence="3 6" id="KW-0812">Transmembrane</keyword>
<evidence type="ECO:0000256" key="1">
    <source>
        <dbReference type="ARBA" id="ARBA00004141"/>
    </source>
</evidence>
<feature type="transmembrane region" description="Helical" evidence="6">
    <location>
        <begin position="202"/>
        <end position="220"/>
    </location>
</feature>